<dbReference type="AlphaFoldDB" id="A0A173RWR0"/>
<gene>
    <name evidence="1" type="ORF">ERS852429_00754</name>
</gene>
<organism evidence="1 2">
    <name type="scientific">Parabacteroides distasonis</name>
    <dbReference type="NCBI Taxonomy" id="823"/>
    <lineage>
        <taxon>Bacteria</taxon>
        <taxon>Pseudomonadati</taxon>
        <taxon>Bacteroidota</taxon>
        <taxon>Bacteroidia</taxon>
        <taxon>Bacteroidales</taxon>
        <taxon>Tannerellaceae</taxon>
        <taxon>Parabacteroides</taxon>
    </lineage>
</organism>
<evidence type="ECO:0000313" key="1">
    <source>
        <dbReference type="EMBL" id="CUM82450.1"/>
    </source>
</evidence>
<reference evidence="1 2" key="1">
    <citation type="submission" date="2015-09" db="EMBL/GenBank/DDBJ databases">
        <authorList>
            <consortium name="Pathogen Informatics"/>
        </authorList>
    </citation>
    <scope>NUCLEOTIDE SEQUENCE [LARGE SCALE GENOMIC DNA]</scope>
    <source>
        <strain evidence="1 2">2789STDY5608872</strain>
    </source>
</reference>
<dbReference type="Proteomes" id="UP000095591">
    <property type="component" value="Unassembled WGS sequence"/>
</dbReference>
<sequence length="45" mass="5275">MIEHKNNKSGVDLLDNLKIDQLILESDLFRLCFLISFMQAFQFEG</sequence>
<dbReference type="EMBL" id="CYXP01000001">
    <property type="protein sequence ID" value="CUM82450.1"/>
    <property type="molecule type" value="Genomic_DNA"/>
</dbReference>
<proteinExistence type="predicted"/>
<name>A0A173RWR0_PARDI</name>
<evidence type="ECO:0000313" key="2">
    <source>
        <dbReference type="Proteomes" id="UP000095591"/>
    </source>
</evidence>
<accession>A0A173RWR0</accession>
<protein>
    <submittedName>
        <fullName evidence="1">Uncharacterized protein</fullName>
    </submittedName>
</protein>